<evidence type="ECO:0000313" key="2">
    <source>
        <dbReference type="Proteomes" id="UP001589605"/>
    </source>
</evidence>
<dbReference type="RefSeq" id="WP_382382422.1">
    <property type="nucleotide sequence ID" value="NZ_JBHMEZ010000011.1"/>
</dbReference>
<dbReference type="Proteomes" id="UP001589605">
    <property type="component" value="Unassembled WGS sequence"/>
</dbReference>
<sequence>MDNIRFGGGIGLSFGNEFFSGTLEPSAIYQVNPQFAFGAGLNFTYNSQKNFYKSTTIGGTLTALFNPIQNIQLSGEFQQLHVNRKYDNDRVLFEDEKYWFPALLLGVGYQTNNVTVGVRYDVLYDDDKSIYATPWAPFIRVYF</sequence>
<reference evidence="1 2" key="1">
    <citation type="submission" date="2024-09" db="EMBL/GenBank/DDBJ databases">
        <authorList>
            <person name="Sun Q."/>
            <person name="Mori K."/>
        </authorList>
    </citation>
    <scope>NUCLEOTIDE SEQUENCE [LARGE SCALE GENOMIC DNA]</scope>
    <source>
        <strain evidence="1 2">CECT 8286</strain>
    </source>
</reference>
<accession>A0ABV5F1E3</accession>
<dbReference type="Gene3D" id="2.40.160.60">
    <property type="entry name" value="Outer membrane protein transport protein (OMPP1/FadL/TodX)"/>
    <property type="match status" value="1"/>
</dbReference>
<organism evidence="1 2">
    <name type="scientific">Formosa undariae</name>
    <dbReference type="NCBI Taxonomy" id="1325436"/>
    <lineage>
        <taxon>Bacteria</taxon>
        <taxon>Pseudomonadati</taxon>
        <taxon>Bacteroidota</taxon>
        <taxon>Flavobacteriia</taxon>
        <taxon>Flavobacteriales</taxon>
        <taxon>Flavobacteriaceae</taxon>
        <taxon>Formosa</taxon>
    </lineage>
</organism>
<keyword evidence="2" id="KW-1185">Reference proteome</keyword>
<name>A0ABV5F1E3_9FLAO</name>
<comment type="caution">
    <text evidence="1">The sequence shown here is derived from an EMBL/GenBank/DDBJ whole genome shotgun (WGS) entry which is preliminary data.</text>
</comment>
<protein>
    <submittedName>
        <fullName evidence="1">Alpha-ketoglutarate decarboxylase</fullName>
    </submittedName>
</protein>
<dbReference type="EMBL" id="JBHMEZ010000011">
    <property type="protein sequence ID" value="MFB9053245.1"/>
    <property type="molecule type" value="Genomic_DNA"/>
</dbReference>
<proteinExistence type="predicted"/>
<evidence type="ECO:0000313" key="1">
    <source>
        <dbReference type="EMBL" id="MFB9053245.1"/>
    </source>
</evidence>
<gene>
    <name evidence="1" type="ORF">ACFFVB_09150</name>
</gene>